<evidence type="ECO:0000256" key="1">
    <source>
        <dbReference type="ARBA" id="ARBA00006227"/>
    </source>
</evidence>
<keyword evidence="3 4" id="KW-0687">Ribonucleoprotein</keyword>
<dbReference type="STRING" id="1797259.A2989_00340"/>
<keyword evidence="2 4" id="KW-0689">Ribosomal protein</keyword>
<comment type="similarity">
    <text evidence="1 4">Belongs to the universal ribosomal protein uL13 family.</text>
</comment>
<evidence type="ECO:0000256" key="3">
    <source>
        <dbReference type="ARBA" id="ARBA00023274"/>
    </source>
</evidence>
<dbReference type="InterPro" id="IPR036899">
    <property type="entry name" value="Ribosomal_uL13_sf"/>
</dbReference>
<dbReference type="GO" id="GO:0003729">
    <property type="term" value="F:mRNA binding"/>
    <property type="evidence" value="ECO:0007669"/>
    <property type="project" value="TreeGrafter"/>
</dbReference>
<dbReference type="Proteomes" id="UP000177080">
    <property type="component" value="Unassembled WGS sequence"/>
</dbReference>
<comment type="function">
    <text evidence="4">This protein is one of the early assembly proteins of the 50S ribosomal subunit, although it is not seen to bind rRNA by itself. It is important during the early stages of 50S assembly.</text>
</comment>
<dbReference type="HAMAP" id="MF_01366">
    <property type="entry name" value="Ribosomal_uL13"/>
    <property type="match status" value="1"/>
</dbReference>
<dbReference type="PANTHER" id="PTHR11545">
    <property type="entry name" value="RIBOSOMAL PROTEIN L13"/>
    <property type="match status" value="1"/>
</dbReference>
<dbReference type="GO" id="GO:0006412">
    <property type="term" value="P:translation"/>
    <property type="evidence" value="ECO:0007669"/>
    <property type="project" value="UniProtKB-UniRule"/>
</dbReference>
<organism evidence="5 6">
    <name type="scientific">Candidatus Amesbacteria bacterium RIFCSPLOWO2_01_FULL_48_25</name>
    <dbReference type="NCBI Taxonomy" id="1797259"/>
    <lineage>
        <taxon>Bacteria</taxon>
        <taxon>Candidatus Amesiibacteriota</taxon>
    </lineage>
</organism>
<dbReference type="GO" id="GO:0022625">
    <property type="term" value="C:cytosolic large ribosomal subunit"/>
    <property type="evidence" value="ECO:0007669"/>
    <property type="project" value="TreeGrafter"/>
</dbReference>
<accession>A0A1F4ZBG1</accession>
<dbReference type="PANTHER" id="PTHR11545:SF2">
    <property type="entry name" value="LARGE RIBOSOMAL SUBUNIT PROTEIN UL13M"/>
    <property type="match status" value="1"/>
</dbReference>
<dbReference type="GO" id="GO:0003735">
    <property type="term" value="F:structural constituent of ribosome"/>
    <property type="evidence" value="ECO:0007669"/>
    <property type="project" value="InterPro"/>
</dbReference>
<evidence type="ECO:0000313" key="5">
    <source>
        <dbReference type="EMBL" id="OGD03266.1"/>
    </source>
</evidence>
<dbReference type="CDD" id="cd00392">
    <property type="entry name" value="Ribosomal_L13"/>
    <property type="match status" value="1"/>
</dbReference>
<dbReference type="Gene3D" id="3.90.1180.10">
    <property type="entry name" value="Ribosomal protein L13"/>
    <property type="match status" value="1"/>
</dbReference>
<dbReference type="PIRSF" id="PIRSF002181">
    <property type="entry name" value="Ribosomal_L13"/>
    <property type="match status" value="1"/>
</dbReference>
<evidence type="ECO:0000256" key="4">
    <source>
        <dbReference type="HAMAP-Rule" id="MF_01366"/>
    </source>
</evidence>
<dbReference type="InterPro" id="IPR005823">
    <property type="entry name" value="Ribosomal_uL13_bac-type"/>
</dbReference>
<evidence type="ECO:0000256" key="2">
    <source>
        <dbReference type="ARBA" id="ARBA00022980"/>
    </source>
</evidence>
<dbReference type="SUPFAM" id="SSF52161">
    <property type="entry name" value="Ribosomal protein L13"/>
    <property type="match status" value="1"/>
</dbReference>
<protein>
    <recommendedName>
        <fullName evidence="4">Large ribosomal subunit protein uL13</fullName>
    </recommendedName>
</protein>
<dbReference type="Pfam" id="PF00572">
    <property type="entry name" value="Ribosomal_L13"/>
    <property type="match status" value="1"/>
</dbReference>
<gene>
    <name evidence="4" type="primary">rplM</name>
    <name evidence="5" type="ORF">A2989_00340</name>
</gene>
<dbReference type="NCBIfam" id="TIGR01066">
    <property type="entry name" value="rplM_bact"/>
    <property type="match status" value="1"/>
</dbReference>
<sequence>MPTLSPKLSQINRDWHLVDANGQVLGRMATRIARLLMGKNRVDFSRHLDMGDHVVIINAAKVKVTGRKSAQKLYHRHSGYPGGMVVLTYAQVQASHPDRIITHAISGMLPKNKLHDRMLKHLHVYPGPDHPYAKQFKK</sequence>
<reference evidence="5 6" key="1">
    <citation type="journal article" date="2016" name="Nat. Commun.">
        <title>Thousands of microbial genomes shed light on interconnected biogeochemical processes in an aquifer system.</title>
        <authorList>
            <person name="Anantharaman K."/>
            <person name="Brown C.T."/>
            <person name="Hug L.A."/>
            <person name="Sharon I."/>
            <person name="Castelle C.J."/>
            <person name="Probst A.J."/>
            <person name="Thomas B.C."/>
            <person name="Singh A."/>
            <person name="Wilkins M.J."/>
            <person name="Karaoz U."/>
            <person name="Brodie E.L."/>
            <person name="Williams K.H."/>
            <person name="Hubbard S.S."/>
            <person name="Banfield J.F."/>
        </authorList>
    </citation>
    <scope>NUCLEOTIDE SEQUENCE [LARGE SCALE GENOMIC DNA]</scope>
</reference>
<comment type="subunit">
    <text evidence="4">Part of the 50S ribosomal subunit.</text>
</comment>
<proteinExistence type="inferred from homology"/>
<name>A0A1F4ZBG1_9BACT</name>
<dbReference type="InterPro" id="IPR005822">
    <property type="entry name" value="Ribosomal_uL13"/>
</dbReference>
<dbReference type="EMBL" id="MEXN01000007">
    <property type="protein sequence ID" value="OGD03266.1"/>
    <property type="molecule type" value="Genomic_DNA"/>
</dbReference>
<dbReference type="GO" id="GO:0017148">
    <property type="term" value="P:negative regulation of translation"/>
    <property type="evidence" value="ECO:0007669"/>
    <property type="project" value="TreeGrafter"/>
</dbReference>
<dbReference type="AlphaFoldDB" id="A0A1F4ZBG1"/>
<comment type="caution">
    <text evidence="5">The sequence shown here is derived from an EMBL/GenBank/DDBJ whole genome shotgun (WGS) entry which is preliminary data.</text>
</comment>
<evidence type="ECO:0000313" key="6">
    <source>
        <dbReference type="Proteomes" id="UP000177080"/>
    </source>
</evidence>